<evidence type="ECO:0000313" key="1">
    <source>
        <dbReference type="EMBL" id="QHT80802.1"/>
    </source>
</evidence>
<dbReference type="EMBL" id="MN739974">
    <property type="protein sequence ID" value="QHT80802.1"/>
    <property type="molecule type" value="Genomic_DNA"/>
</dbReference>
<name>A0A6C0HJL7_9ZZZZ</name>
<organism evidence="1">
    <name type="scientific">viral metagenome</name>
    <dbReference type="NCBI Taxonomy" id="1070528"/>
    <lineage>
        <taxon>unclassified sequences</taxon>
        <taxon>metagenomes</taxon>
        <taxon>organismal metagenomes</taxon>
    </lineage>
</organism>
<reference evidence="1" key="1">
    <citation type="journal article" date="2020" name="Nature">
        <title>Giant virus diversity and host interactions through global metagenomics.</title>
        <authorList>
            <person name="Schulz F."/>
            <person name="Roux S."/>
            <person name="Paez-Espino D."/>
            <person name="Jungbluth S."/>
            <person name="Walsh D.A."/>
            <person name="Denef V.J."/>
            <person name="McMahon K.D."/>
            <person name="Konstantinidis K.T."/>
            <person name="Eloe-Fadrosh E.A."/>
            <person name="Kyrpides N.C."/>
            <person name="Woyke T."/>
        </authorList>
    </citation>
    <scope>NUCLEOTIDE SEQUENCE</scope>
    <source>
        <strain evidence="1">GVMAG-M-3300023184-121</strain>
    </source>
</reference>
<accession>A0A6C0HJL7</accession>
<protein>
    <submittedName>
        <fullName evidence="1">Uncharacterized protein</fullName>
    </submittedName>
</protein>
<sequence>MTLYRTIRESGLYDNISGIKCSVLTKDSNDATFFTDLMDSKLEVIGINDNLNLYETPTINLLHEHAKTEDFYVLYLHTKGVRHNGGLIYVTDWVNYLIHFNIKKHTTCIAALSDYDGVGVNLHRGEGSTHYSGNFWWSTSDYIKKLDTCVYQDYISPELWLTCTDRGKYLSLWDSHTNHYAERYEAHRYS</sequence>
<proteinExistence type="predicted"/>
<dbReference type="AlphaFoldDB" id="A0A6C0HJL7"/>